<dbReference type="InterPro" id="IPR004042">
    <property type="entry name" value="Intein_endonuc_central"/>
</dbReference>
<name>A0A221KIK3_VITFI</name>
<dbReference type="PROSITE" id="PS50819">
    <property type="entry name" value="INTEIN_ENDONUCLEASE"/>
    <property type="match status" value="1"/>
</dbReference>
<dbReference type="SUPFAM" id="SSF51998">
    <property type="entry name" value="PFL-like glycyl radical enzymes"/>
    <property type="match status" value="2"/>
</dbReference>
<keyword evidence="5 9" id="KW-0067">ATP-binding</keyword>
<dbReference type="Gene3D" id="2.170.16.10">
    <property type="entry name" value="Hedgehog/Intein (Hint) domain"/>
    <property type="match status" value="1"/>
</dbReference>
<dbReference type="InterPro" id="IPR028992">
    <property type="entry name" value="Hedgehog/Intein_dom"/>
</dbReference>
<dbReference type="PROSITE" id="PS51161">
    <property type="entry name" value="ATP_CONE"/>
    <property type="match status" value="2"/>
</dbReference>
<dbReference type="PRINTS" id="PR01183">
    <property type="entry name" value="RIBORDTASEM1"/>
</dbReference>
<dbReference type="InterPro" id="IPR003587">
    <property type="entry name" value="Hint_dom_N"/>
</dbReference>
<dbReference type="GO" id="GO:0004748">
    <property type="term" value="F:ribonucleoside-diphosphate reductase activity, thioredoxin disulfide as acceptor"/>
    <property type="evidence" value="ECO:0007669"/>
    <property type="project" value="UniProtKB-EC"/>
</dbReference>
<dbReference type="SMART" id="SM00306">
    <property type="entry name" value="HintN"/>
    <property type="match status" value="1"/>
</dbReference>
<feature type="domain" description="ATP-cone" evidence="12">
    <location>
        <begin position="151"/>
        <end position="240"/>
    </location>
</feature>
<accession>A0A221KIK3</accession>
<dbReference type="InterPro" id="IPR008926">
    <property type="entry name" value="RNR_R1-su_N"/>
</dbReference>
<dbReference type="UniPathway" id="UPA00326"/>
<dbReference type="Pfam" id="PF00317">
    <property type="entry name" value="Ribonuc_red_lgN"/>
    <property type="match status" value="1"/>
</dbReference>
<gene>
    <name evidence="13" type="ORF">VITFI_CDS3094</name>
</gene>
<comment type="function">
    <text evidence="10">Provides the precursors necessary for DNA synthesis. Catalyzes the biosynthesis of deoxyribonucleotides from the corresponding ribonucleotides.</text>
</comment>
<feature type="domain" description="ATP-cone" evidence="12">
    <location>
        <begin position="30"/>
        <end position="130"/>
    </location>
</feature>
<reference evidence="13 14" key="1">
    <citation type="submission" date="2017-07" db="EMBL/GenBank/DDBJ databases">
        <title>Complete Genome Sequence of the cosmetic ferment Vitreoscilla filiformis (ATCC15551).</title>
        <authorList>
            <person name="Contreras S."/>
            <person name="Sagory-Zalkind P."/>
            <person name="Blanquart H."/>
            <person name="Iltis A."/>
            <person name="Morand S.C."/>
        </authorList>
    </citation>
    <scope>NUCLEOTIDE SEQUENCE [LARGE SCALE GENOMIC DNA]</scope>
    <source>
        <strain evidence="13 14">ATCC 15551</strain>
    </source>
</reference>
<evidence type="ECO:0000256" key="4">
    <source>
        <dbReference type="ARBA" id="ARBA00022741"/>
    </source>
</evidence>
<dbReference type="InterPro" id="IPR039718">
    <property type="entry name" value="Rrm1"/>
</dbReference>
<keyword evidence="14" id="KW-1185">Reference proteome</keyword>
<dbReference type="Pfam" id="PF13403">
    <property type="entry name" value="Hint_2"/>
    <property type="match status" value="1"/>
</dbReference>
<evidence type="ECO:0000256" key="7">
    <source>
        <dbReference type="ARBA" id="ARBA00023116"/>
    </source>
</evidence>
<dbReference type="PANTHER" id="PTHR11573:SF6">
    <property type="entry name" value="RIBONUCLEOSIDE-DIPHOSPHATE REDUCTASE LARGE SUBUNIT"/>
    <property type="match status" value="1"/>
</dbReference>
<keyword evidence="7 10" id="KW-0215">Deoxyribonucleotide synthesis</keyword>
<dbReference type="InterPro" id="IPR000788">
    <property type="entry name" value="RNR_lg_C"/>
</dbReference>
<keyword evidence="4 9" id="KW-0547">Nucleotide-binding</keyword>
<evidence type="ECO:0000313" key="14">
    <source>
        <dbReference type="Proteomes" id="UP000199729"/>
    </source>
</evidence>
<dbReference type="RefSeq" id="WP_089417739.1">
    <property type="nucleotide sequence ID" value="NZ_CP022423.1"/>
</dbReference>
<dbReference type="GO" id="GO:0005524">
    <property type="term" value="F:ATP binding"/>
    <property type="evidence" value="ECO:0007669"/>
    <property type="project" value="UniProtKB-UniRule"/>
</dbReference>
<protein>
    <recommendedName>
        <fullName evidence="2 10">Ribonucleoside-diphosphate reductase</fullName>
        <ecNumber evidence="2 10">1.17.4.1</ecNumber>
    </recommendedName>
</protein>
<evidence type="ECO:0000256" key="8">
    <source>
        <dbReference type="ARBA" id="ARBA00047754"/>
    </source>
</evidence>
<dbReference type="Proteomes" id="UP000199729">
    <property type="component" value="Chromosome"/>
</dbReference>
<dbReference type="GO" id="GO:0004519">
    <property type="term" value="F:endonuclease activity"/>
    <property type="evidence" value="ECO:0007669"/>
    <property type="project" value="InterPro"/>
</dbReference>
<dbReference type="GO" id="GO:0005971">
    <property type="term" value="C:ribonucleoside-diphosphate reductase complex"/>
    <property type="evidence" value="ECO:0007669"/>
    <property type="project" value="TreeGrafter"/>
</dbReference>
<evidence type="ECO:0000256" key="9">
    <source>
        <dbReference type="PROSITE-ProRule" id="PRU00492"/>
    </source>
</evidence>
<dbReference type="PANTHER" id="PTHR11573">
    <property type="entry name" value="RIBONUCLEOSIDE-DIPHOSPHATE REDUCTASE LARGE CHAIN"/>
    <property type="match status" value="1"/>
</dbReference>
<dbReference type="Pfam" id="PF14528">
    <property type="entry name" value="LAGLIDADG_3"/>
    <property type="match status" value="1"/>
</dbReference>
<evidence type="ECO:0000256" key="6">
    <source>
        <dbReference type="ARBA" id="ARBA00023002"/>
    </source>
</evidence>
<dbReference type="Pfam" id="PF03477">
    <property type="entry name" value="ATP-cone"/>
    <property type="match status" value="1"/>
</dbReference>
<comment type="similarity">
    <text evidence="1 10">Belongs to the ribonucleoside diphosphate reductase large chain family.</text>
</comment>
<feature type="domain" description="DOD-type homing endonuclease" evidence="11">
    <location>
        <begin position="569"/>
        <end position="719"/>
    </location>
</feature>
<evidence type="ECO:0000259" key="12">
    <source>
        <dbReference type="PROSITE" id="PS51161"/>
    </source>
</evidence>
<dbReference type="NCBIfam" id="TIGR02506">
    <property type="entry name" value="NrdE_NrdA"/>
    <property type="match status" value="1"/>
</dbReference>
<evidence type="ECO:0000256" key="5">
    <source>
        <dbReference type="ARBA" id="ARBA00022840"/>
    </source>
</evidence>
<dbReference type="InterPro" id="IPR013509">
    <property type="entry name" value="RNR_lsu_N"/>
</dbReference>
<evidence type="ECO:0000256" key="3">
    <source>
        <dbReference type="ARBA" id="ARBA00022533"/>
    </source>
</evidence>
<sequence length="1361" mass="150319">MQSSAYSSDVAEAERPATKPAVTANLYANYHIIRRNGAVASFEPHKITTALMKAFLAVRGAQGAASVTVREAVEELTQIVVRALMRSRPTGGTFHIEDVQDHVELSLMRGGYHDVARAYVLYRERHAQERARLAAEAAAAAAAAAAAKRVLHVVVNGQRQPLDEAKLAVLMSSACAGLGEDVRPEPILAETLRNLYDGVPIEEVYKAAILAARTLIETDPAYTRATARLLLHTIRQNILGQEVTQEEMATRYPSYFPQFIQEGVNAELLDEKLLSFDLTRLGAALQPERDLQFDYLGLQTLFDRYFLHIGERRIEMPQAFFMRVAMGLALNEEEREARAIEFYNVLSRFDFMSSTPTLFNAGTRRSQLSSCYLTTVSDDLEGIYEALKENALLSKFAGGLGNDWSNVRALGSYIKGTNGKSQGVVPFLKVVNDTAVAVNQCFAPDTLVQTAEGARPIRDLRPGDLVLGHSGQYREITERMVYNQTDPMLALDIKHSIEPIEVTDAHPFWALQGVPMEQAGERTQAWLTKGKVQPAWVESGRLVAGDYVGFAIPREVVSVPGFTEDDARLYGILLGDGHLSKDAMQWGVSGNPQRDEHLAFVRAYLSERGIHFWETARGDSYLQIHWASGRGALRDGTTGRITGAGAPTLPFEYADLYDRHHAKRIARRFSHLPRTQTLALVQGLLETDGCVSRGKELTFTSASEALAHGVRYQMLRLGVPVSGQKRTRQHQHDGVRSDGSVAHFDGESTSIDLRIPAVPELAERLGCQALSKRNWIEHEGVVFSRVRSVRPITPKALVVDLKVDTDESYQTVAGLAHNGGKRKGAVCAYLETWHLDIEEFLELRKNTGDDRRRTHDMNTANWVPDLFMKRVMEGGQWTLFSPSTCPDLHDKIGTAFEQAYVAYEAAVDRGEIKLFKRLPAKDLWRKMLTMLFETGHPWITFKDACNLRSPQQHVGVVHSSNLCTEITLNTNEEEIAVCNLGSVNLAQHLKDGANGKEIDHDKLKRTVSTAMRMLDNGIDINYYAVAKARTANMRHRPVGLGVMGFQDALYQLHTPYASAAAVEFADRSMEALCYYAYWASTDLAAERGRYSTYEGSLWSQGILPLDSLELLAQARGGYVEVDRSSTMDWAALRGRIAQFGMRNSNCVAIAPTATISNIIGVDASIEPCFGNLSVKSNLSGEFTVVNEYLVRDLKKLGLWDSVMVMDLKHHDGSLRRIDRVPEEIKRLYATAFEVDARWLVEAASRRQKWIDQAQSLNIYIAGASGKKLDDTYKLAWTRGLKTTYYLRTMGATHAEKSTISAGALNAVPSQGGGAGSSGGMSAALDAVARQAQAMLAAASASVPATDIKFCGVDDPTCEACQ</sequence>
<dbReference type="CDD" id="cd00081">
    <property type="entry name" value="Hint"/>
    <property type="match status" value="1"/>
</dbReference>
<keyword evidence="3" id="KW-0021">Allosteric enzyme</keyword>
<dbReference type="InterPro" id="IPR013346">
    <property type="entry name" value="NrdE_NrdA_C"/>
</dbReference>
<keyword evidence="6 10" id="KW-0560">Oxidoreductase</keyword>
<dbReference type="NCBIfam" id="NF005544">
    <property type="entry name" value="PRK07207.1"/>
    <property type="match status" value="1"/>
</dbReference>
<dbReference type="OrthoDB" id="9762933at2"/>
<dbReference type="GO" id="GO:0009263">
    <property type="term" value="P:deoxyribonucleotide biosynthetic process"/>
    <property type="evidence" value="ECO:0007669"/>
    <property type="project" value="UniProtKB-KW"/>
</dbReference>
<evidence type="ECO:0000256" key="10">
    <source>
        <dbReference type="RuleBase" id="RU003410"/>
    </source>
</evidence>
<dbReference type="Gene3D" id="3.20.70.20">
    <property type="match status" value="2"/>
</dbReference>
<evidence type="ECO:0000256" key="1">
    <source>
        <dbReference type="ARBA" id="ARBA00010406"/>
    </source>
</evidence>
<dbReference type="InterPro" id="IPR036844">
    <property type="entry name" value="Hint_dom_sf"/>
</dbReference>
<evidence type="ECO:0000256" key="2">
    <source>
        <dbReference type="ARBA" id="ARBA00012274"/>
    </source>
</evidence>
<dbReference type="Pfam" id="PF02867">
    <property type="entry name" value="Ribonuc_red_lgC"/>
    <property type="match status" value="2"/>
</dbReference>
<organism evidence="13 14">
    <name type="scientific">Vitreoscilla filiformis</name>
    <dbReference type="NCBI Taxonomy" id="63"/>
    <lineage>
        <taxon>Bacteria</taxon>
        <taxon>Pseudomonadati</taxon>
        <taxon>Pseudomonadota</taxon>
        <taxon>Betaproteobacteria</taxon>
        <taxon>Neisseriales</taxon>
        <taxon>Neisseriaceae</taxon>
        <taxon>Vitreoscilla</taxon>
    </lineage>
</organism>
<dbReference type="EC" id="1.17.4.1" evidence="2 10"/>
<comment type="catalytic activity">
    <reaction evidence="8 10">
        <text>a 2'-deoxyribonucleoside 5'-diphosphate + [thioredoxin]-disulfide + H2O = a ribonucleoside 5'-diphosphate + [thioredoxin]-dithiol</text>
        <dbReference type="Rhea" id="RHEA:23252"/>
        <dbReference type="Rhea" id="RHEA-COMP:10698"/>
        <dbReference type="Rhea" id="RHEA-COMP:10700"/>
        <dbReference type="ChEBI" id="CHEBI:15377"/>
        <dbReference type="ChEBI" id="CHEBI:29950"/>
        <dbReference type="ChEBI" id="CHEBI:50058"/>
        <dbReference type="ChEBI" id="CHEBI:57930"/>
        <dbReference type="ChEBI" id="CHEBI:73316"/>
        <dbReference type="EC" id="1.17.4.1"/>
    </reaction>
</comment>
<evidence type="ECO:0000259" key="11">
    <source>
        <dbReference type="PROSITE" id="PS50819"/>
    </source>
</evidence>
<evidence type="ECO:0000313" key="13">
    <source>
        <dbReference type="EMBL" id="ASM78871.1"/>
    </source>
</evidence>
<dbReference type="InterPro" id="IPR027434">
    <property type="entry name" value="Homing_endonucl"/>
</dbReference>
<dbReference type="InterPro" id="IPR005144">
    <property type="entry name" value="ATP-cone_dom"/>
</dbReference>
<dbReference type="SUPFAM" id="SSF51294">
    <property type="entry name" value="Hedgehog/intein (Hint) domain"/>
    <property type="match status" value="1"/>
</dbReference>
<dbReference type="EMBL" id="CP022423">
    <property type="protein sequence ID" value="ASM78871.1"/>
    <property type="molecule type" value="Genomic_DNA"/>
</dbReference>
<dbReference type="SUPFAM" id="SSF48168">
    <property type="entry name" value="R1 subunit of ribonucleotide reductase, N-terminal domain"/>
    <property type="match status" value="1"/>
</dbReference>
<dbReference type="InterPro" id="IPR004860">
    <property type="entry name" value="LAGLIDADG_dom"/>
</dbReference>
<dbReference type="Gene3D" id="3.10.28.10">
    <property type="entry name" value="Homing endonucleases"/>
    <property type="match status" value="1"/>
</dbReference>
<proteinExistence type="inferred from homology"/>
<dbReference type="PROSITE" id="PS00089">
    <property type="entry name" value="RIBORED_LARGE"/>
    <property type="match status" value="1"/>
</dbReference>
<dbReference type="SUPFAM" id="SSF55608">
    <property type="entry name" value="Homing endonucleases"/>
    <property type="match status" value="1"/>
</dbReference>
<dbReference type="KEGG" id="vff:VITFI_CDS3094"/>